<organism evidence="1 2">
    <name type="scientific">Leptospira kirschneri str. H1</name>
    <dbReference type="NCBI Taxonomy" id="1049966"/>
    <lineage>
        <taxon>Bacteria</taxon>
        <taxon>Pseudomonadati</taxon>
        <taxon>Spirochaetota</taxon>
        <taxon>Spirochaetia</taxon>
        <taxon>Leptospirales</taxon>
        <taxon>Leptospiraceae</taxon>
        <taxon>Leptospira</taxon>
    </lineage>
</organism>
<comment type="caution">
    <text evidence="1">The sequence shown here is derived from an EMBL/GenBank/DDBJ whole genome shotgun (WGS) entry which is preliminary data.</text>
</comment>
<proteinExistence type="predicted"/>
<reference evidence="1 2" key="1">
    <citation type="submission" date="2012-10" db="EMBL/GenBank/DDBJ databases">
        <authorList>
            <person name="Harkins D.M."/>
            <person name="Durkin A.S."/>
            <person name="Brinkac L.M."/>
            <person name="Selengut J.D."/>
            <person name="Sanka R."/>
            <person name="DePew J."/>
            <person name="Purushe J."/>
            <person name="Peacock S.J."/>
            <person name="Thaipadungpanit J."/>
            <person name="Wuthiekanun V.W."/>
            <person name="Day N.P."/>
            <person name="Vinetz J.M."/>
            <person name="Sutton G.G."/>
            <person name="Nelson W.C."/>
            <person name="Fouts D.E."/>
        </authorList>
    </citation>
    <scope>NUCLEOTIDE SEQUENCE [LARGE SCALE GENOMIC DNA]</scope>
    <source>
        <strain evidence="1 2">H1</strain>
    </source>
</reference>
<evidence type="ECO:0000313" key="2">
    <source>
        <dbReference type="Proteomes" id="UP000006253"/>
    </source>
</evidence>
<evidence type="ECO:0008006" key="3">
    <source>
        <dbReference type="Google" id="ProtNLM"/>
    </source>
</evidence>
<gene>
    <name evidence="1" type="ORF">LEP1GSC081_3201</name>
</gene>
<protein>
    <recommendedName>
        <fullName evidence="3">Integrase core domain protein</fullName>
    </recommendedName>
</protein>
<evidence type="ECO:0000313" key="1">
    <source>
        <dbReference type="EMBL" id="EKO14281.1"/>
    </source>
</evidence>
<sequence length="62" mass="7494">MQLLSGRRYTTQLKICKRIWIDSYNNERTHQDKYCSSKTPMQTFLDTKELAKNKYLDNLQFS</sequence>
<accession>A0A0E2AZ97</accession>
<name>A0A0E2AZ97_9LEPT</name>
<dbReference type="Proteomes" id="UP000006253">
    <property type="component" value="Unassembled WGS sequence"/>
</dbReference>
<dbReference type="EMBL" id="AHMY02000057">
    <property type="protein sequence ID" value="EKO14281.1"/>
    <property type="molecule type" value="Genomic_DNA"/>
</dbReference>
<dbReference type="AlphaFoldDB" id="A0A0E2AZ97"/>